<sequence length="159" mass="16860">MAITRAADGTSRPRKFPELAASAPAKQRVTKKKAPSTTTKVKKVGTDAAKKAKATVVKAKKEPEKKITGTKANTSKPRAKKEPKERAPAKEKVAKGRVEKKTPKKKESVTERDTSLLEKAEGAVEYVAGMVQGKPGKKAAGTKKIRGTDGKGAKRGGKA</sequence>
<evidence type="ECO:0000256" key="1">
    <source>
        <dbReference type="SAM" id="MobiDB-lite"/>
    </source>
</evidence>
<feature type="compositionally biased region" description="Basic and acidic residues" evidence="1">
    <location>
        <begin position="80"/>
        <end position="115"/>
    </location>
</feature>
<accession>A0A8H3FGR0</accession>
<dbReference type="AlphaFoldDB" id="A0A8H3FGR0"/>
<name>A0A8H3FGR0_9LECA</name>
<protein>
    <submittedName>
        <fullName evidence="2">Uncharacterized protein</fullName>
    </submittedName>
</protein>
<evidence type="ECO:0000313" key="3">
    <source>
        <dbReference type="Proteomes" id="UP000664521"/>
    </source>
</evidence>
<feature type="region of interest" description="Disordered" evidence="1">
    <location>
        <begin position="133"/>
        <end position="159"/>
    </location>
</feature>
<feature type="region of interest" description="Disordered" evidence="1">
    <location>
        <begin position="1"/>
        <end position="115"/>
    </location>
</feature>
<dbReference type="Proteomes" id="UP000664521">
    <property type="component" value="Unassembled WGS sequence"/>
</dbReference>
<proteinExistence type="predicted"/>
<comment type="caution">
    <text evidence="2">The sequence shown here is derived from an EMBL/GenBank/DDBJ whole genome shotgun (WGS) entry which is preliminary data.</text>
</comment>
<gene>
    <name evidence="2" type="ORF">HETSPECPRED_005557</name>
</gene>
<keyword evidence="3" id="KW-1185">Reference proteome</keyword>
<evidence type="ECO:0000313" key="2">
    <source>
        <dbReference type="EMBL" id="CAF9924289.1"/>
    </source>
</evidence>
<feature type="compositionally biased region" description="Basic residues" evidence="1">
    <location>
        <begin position="135"/>
        <end position="145"/>
    </location>
</feature>
<organism evidence="2 3">
    <name type="scientific">Heterodermia speciosa</name>
    <dbReference type="NCBI Taxonomy" id="116794"/>
    <lineage>
        <taxon>Eukaryota</taxon>
        <taxon>Fungi</taxon>
        <taxon>Dikarya</taxon>
        <taxon>Ascomycota</taxon>
        <taxon>Pezizomycotina</taxon>
        <taxon>Lecanoromycetes</taxon>
        <taxon>OSLEUM clade</taxon>
        <taxon>Lecanoromycetidae</taxon>
        <taxon>Caliciales</taxon>
        <taxon>Physciaceae</taxon>
        <taxon>Heterodermia</taxon>
    </lineage>
</organism>
<reference evidence="2" key="1">
    <citation type="submission" date="2021-03" db="EMBL/GenBank/DDBJ databases">
        <authorList>
            <person name="Tagirdzhanova G."/>
        </authorList>
    </citation>
    <scope>NUCLEOTIDE SEQUENCE</scope>
</reference>
<dbReference type="EMBL" id="CAJPDS010000035">
    <property type="protein sequence ID" value="CAF9924289.1"/>
    <property type="molecule type" value="Genomic_DNA"/>
</dbReference>